<dbReference type="Proteomes" id="UP001060261">
    <property type="component" value="Chromosome"/>
</dbReference>
<comment type="subcellular location">
    <subcellularLocation>
        <location evidence="7">Cytoplasm</location>
    </subcellularLocation>
</comment>
<dbReference type="Pfam" id="PF00923">
    <property type="entry name" value="TAL_FSA"/>
    <property type="match status" value="1"/>
</dbReference>
<dbReference type="InterPro" id="IPR001585">
    <property type="entry name" value="TAL/FSA"/>
</dbReference>
<evidence type="ECO:0000256" key="6">
    <source>
        <dbReference type="ARBA" id="ARBA00023270"/>
    </source>
</evidence>
<keyword evidence="6 7" id="KW-0704">Schiff base</keyword>
<reference evidence="9" key="1">
    <citation type="submission" date="2022-09" db="EMBL/GenBank/DDBJ databases">
        <title>genome sequence of Deinococcus rubellus.</title>
        <authorList>
            <person name="Srinivasan S."/>
        </authorList>
    </citation>
    <scope>NUCLEOTIDE SEQUENCE</scope>
    <source>
        <strain evidence="9">Ant6</strain>
    </source>
</reference>
<proteinExistence type="inferred from homology"/>
<evidence type="ECO:0000256" key="4">
    <source>
        <dbReference type="ARBA" id="ARBA00022679"/>
    </source>
</evidence>
<dbReference type="PROSITE" id="PS00958">
    <property type="entry name" value="TRANSALDOLASE_2"/>
    <property type="match status" value="1"/>
</dbReference>
<evidence type="ECO:0000256" key="5">
    <source>
        <dbReference type="ARBA" id="ARBA00023126"/>
    </source>
</evidence>
<dbReference type="NCBIfam" id="TIGR00874">
    <property type="entry name" value="talAB"/>
    <property type="match status" value="1"/>
</dbReference>
<comment type="catalytic activity">
    <reaction evidence="7 8">
        <text>D-sedoheptulose 7-phosphate + D-glyceraldehyde 3-phosphate = D-erythrose 4-phosphate + beta-D-fructose 6-phosphate</text>
        <dbReference type="Rhea" id="RHEA:17053"/>
        <dbReference type="ChEBI" id="CHEBI:16897"/>
        <dbReference type="ChEBI" id="CHEBI:57483"/>
        <dbReference type="ChEBI" id="CHEBI:57634"/>
        <dbReference type="ChEBI" id="CHEBI:59776"/>
        <dbReference type="EC" id="2.2.1.2"/>
    </reaction>
</comment>
<accession>A0ABY5YIM8</accession>
<keyword evidence="5 7" id="KW-0570">Pentose shunt</keyword>
<dbReference type="SUPFAM" id="SSF51569">
    <property type="entry name" value="Aldolase"/>
    <property type="match status" value="1"/>
</dbReference>
<dbReference type="HAMAP" id="MF_00492">
    <property type="entry name" value="Transaldolase_1"/>
    <property type="match status" value="1"/>
</dbReference>
<dbReference type="EC" id="2.2.1.2" evidence="3 7"/>
<protein>
    <recommendedName>
        <fullName evidence="3 7">Transaldolase</fullName>
        <ecNumber evidence="3 7">2.2.1.2</ecNumber>
    </recommendedName>
</protein>
<name>A0ABY5YIM8_9DEIO</name>
<comment type="function">
    <text evidence="7 8">Transaldolase is important for the balance of metabolites in the pentose-phosphate pathway.</text>
</comment>
<evidence type="ECO:0000313" key="10">
    <source>
        <dbReference type="Proteomes" id="UP001060261"/>
    </source>
</evidence>
<dbReference type="PANTHER" id="PTHR10683:SF18">
    <property type="entry name" value="TRANSALDOLASE"/>
    <property type="match status" value="1"/>
</dbReference>
<evidence type="ECO:0000256" key="1">
    <source>
        <dbReference type="ARBA" id="ARBA00004857"/>
    </source>
</evidence>
<dbReference type="PANTHER" id="PTHR10683">
    <property type="entry name" value="TRANSALDOLASE"/>
    <property type="match status" value="1"/>
</dbReference>
<organism evidence="9 10">
    <name type="scientific">Deinococcus rubellus</name>
    <dbReference type="NCBI Taxonomy" id="1889240"/>
    <lineage>
        <taxon>Bacteria</taxon>
        <taxon>Thermotogati</taxon>
        <taxon>Deinococcota</taxon>
        <taxon>Deinococci</taxon>
        <taxon>Deinococcales</taxon>
        <taxon>Deinococcaceae</taxon>
        <taxon>Deinococcus</taxon>
    </lineage>
</organism>
<dbReference type="InterPro" id="IPR013785">
    <property type="entry name" value="Aldolase_TIM"/>
</dbReference>
<dbReference type="CDD" id="cd00957">
    <property type="entry name" value="Transaldolase_TalAB"/>
    <property type="match status" value="1"/>
</dbReference>
<evidence type="ECO:0000256" key="8">
    <source>
        <dbReference type="RuleBase" id="RU004155"/>
    </source>
</evidence>
<sequence length="336" mass="36609">MTQANAQSSSTQPSKLEQLKAMTVIVADTGDIEAIKKYQPQDCTTNPSLILKASQLEGYKALMTEAQGWVKSGESADDVIDKLTVSIGTELTKIVPGYVSTEVDARLSFDKDAALARARHLIKLYEANGVGRERILIKLASTWEGIQAAEILKKEDIRCNMTLIFGLEQAIACAQAGAYLVSPFVGRITDWYKKSTGTKDYPVDEDPGIQSVKAIYKHFKAHGYDTIIMGASFRSAAQVEALAGCDRLTVSPQFLGELDEDHGTLERQLNPAQGHQTEARVSEAGYRWSLAEDAMAGEKLNEGIRLFHQDTEKLKALLTQGQSKAPDKQAVANTGA</sequence>
<dbReference type="Gene3D" id="3.20.20.70">
    <property type="entry name" value="Aldolase class I"/>
    <property type="match status" value="1"/>
</dbReference>
<keyword evidence="7" id="KW-0963">Cytoplasm</keyword>
<dbReference type="GO" id="GO:0004801">
    <property type="term" value="F:transaldolase activity"/>
    <property type="evidence" value="ECO:0007669"/>
    <property type="project" value="UniProtKB-EC"/>
</dbReference>
<evidence type="ECO:0000313" key="9">
    <source>
        <dbReference type="EMBL" id="UWX63996.1"/>
    </source>
</evidence>
<dbReference type="EMBL" id="CP104213">
    <property type="protein sequence ID" value="UWX63996.1"/>
    <property type="molecule type" value="Genomic_DNA"/>
</dbReference>
<dbReference type="PROSITE" id="PS01054">
    <property type="entry name" value="TRANSALDOLASE_1"/>
    <property type="match status" value="1"/>
</dbReference>
<evidence type="ECO:0000256" key="7">
    <source>
        <dbReference type="HAMAP-Rule" id="MF_00492"/>
    </source>
</evidence>
<dbReference type="InterPro" id="IPR018225">
    <property type="entry name" value="Transaldolase_AS"/>
</dbReference>
<dbReference type="RefSeq" id="WP_260560272.1">
    <property type="nucleotide sequence ID" value="NZ_BAABEC010000020.1"/>
</dbReference>
<evidence type="ECO:0000256" key="2">
    <source>
        <dbReference type="ARBA" id="ARBA00008012"/>
    </source>
</evidence>
<keyword evidence="4 7" id="KW-0808">Transferase</keyword>
<evidence type="ECO:0000256" key="3">
    <source>
        <dbReference type="ARBA" id="ARBA00013151"/>
    </source>
</evidence>
<dbReference type="InterPro" id="IPR004730">
    <property type="entry name" value="Transaldolase_1"/>
</dbReference>
<gene>
    <name evidence="7 9" type="primary">tal</name>
    <name evidence="9" type="ORF">N0D28_14955</name>
</gene>
<feature type="active site" description="Schiff-base intermediate with substrate" evidence="7">
    <location>
        <position position="138"/>
    </location>
</feature>
<comment type="similarity">
    <text evidence="2 7 8">Belongs to the transaldolase family. Type 1 subfamily.</text>
</comment>
<keyword evidence="10" id="KW-1185">Reference proteome</keyword>
<comment type="pathway">
    <text evidence="1 7 8">Carbohydrate degradation; pentose phosphate pathway; D-glyceraldehyde 3-phosphate and beta-D-fructose 6-phosphate from D-ribose 5-phosphate and D-xylulose 5-phosphate (non-oxidative stage): step 2/3.</text>
</comment>